<evidence type="ECO:0000256" key="9">
    <source>
        <dbReference type="SAM" id="SignalP"/>
    </source>
</evidence>
<evidence type="ECO:0000256" key="7">
    <source>
        <dbReference type="ARBA" id="ARBA00023136"/>
    </source>
</evidence>
<accession>A0ABS7FHW1</accession>
<sequence>MNPSRTALGLLLACALPAWADAPPIPPDLRDGADARRLLQDNSRRFDDLIQQQRLRQIQSGGSEVASPQAPVLSGRDCLPVKGLRLAGISLLSREDVNALGLPHGDCLDLAEINRFSRALTALYLRRGYIAARVLAEGPDERGVLTLRVEEGKVAAIRSDDASLRVANLFPGMAGQPLNVHDLDQGLDQANRLRSNHATVDVLPGERVGDTIIQLRNQPDSRWSGGLTLDNAGRESTGRLQAGVSLGWDNPAGWSDLLSLSAQTTGERQEVRHSRSESLFYSLPYGYWTFSVFASRSDYLNPQQLQSRVAQLSGETAQTGLRLDRVLSRDQTRVLSADLQLVQKRVRNLFQDVELGVSSPNLTVLEAGLSQMRILPSGLLQLDGSLQRGMRWLGADAPDAIHPGAPNPQFSKLKLSLAWYQTLALPGGPYQWQSALSGQASRDRLPGVEQLDIADASAVRGFRNNSLVAETGWYWRNTLSRRLQYGGVTLTPRIGLDGGRVLQRGSQDAWQDIAGLAAGATLGRGGLTLDLDYSRPLYKPASWQAEGHILFARLNWQW</sequence>
<dbReference type="InterPro" id="IPR035251">
    <property type="entry name" value="ShlB_POTRA"/>
</dbReference>
<dbReference type="PROSITE" id="PS51779">
    <property type="entry name" value="POTRA"/>
    <property type="match status" value="1"/>
</dbReference>
<evidence type="ECO:0000256" key="5">
    <source>
        <dbReference type="ARBA" id="ARBA00022692"/>
    </source>
</evidence>
<keyword evidence="3" id="KW-0813">Transport</keyword>
<dbReference type="RefSeq" id="WP_043577517.1">
    <property type="nucleotide sequence ID" value="NZ_CP142381.1"/>
</dbReference>
<dbReference type="InterPro" id="IPR051544">
    <property type="entry name" value="TPS_OM_transporter"/>
</dbReference>
<feature type="domain" description="POTRA" evidence="10">
    <location>
        <begin position="79"/>
        <end position="152"/>
    </location>
</feature>
<dbReference type="PANTHER" id="PTHR34597">
    <property type="entry name" value="SLR1661 PROTEIN"/>
    <property type="match status" value="1"/>
</dbReference>
<dbReference type="Pfam" id="PF08479">
    <property type="entry name" value="POTRA_2"/>
    <property type="match status" value="1"/>
</dbReference>
<name>A0ABS7FHW1_9NEIS</name>
<evidence type="ECO:0000256" key="1">
    <source>
        <dbReference type="ARBA" id="ARBA00004442"/>
    </source>
</evidence>
<dbReference type="Gene3D" id="3.10.20.310">
    <property type="entry name" value="membrane protein fhac"/>
    <property type="match status" value="1"/>
</dbReference>
<dbReference type="PANTHER" id="PTHR34597:SF3">
    <property type="entry name" value="OUTER MEMBRANE TRANSPORTER CDIB"/>
    <property type="match status" value="1"/>
</dbReference>
<proteinExistence type="inferred from homology"/>
<keyword evidence="6" id="KW-0653">Protein transport</keyword>
<protein>
    <submittedName>
        <fullName evidence="11">ShlB/FhaC/HecB family hemolysin secretion/activation protein</fullName>
    </submittedName>
</protein>
<dbReference type="PIRSF" id="PIRSF029745">
    <property type="entry name" value="FhaC"/>
    <property type="match status" value="1"/>
</dbReference>
<keyword evidence="5" id="KW-0812">Transmembrane</keyword>
<keyword evidence="9" id="KW-0732">Signal</keyword>
<dbReference type="InterPro" id="IPR013686">
    <property type="entry name" value="Polypept-transport_assoc_ShlB"/>
</dbReference>
<comment type="subcellular location">
    <subcellularLocation>
        <location evidence="1">Cell outer membrane</location>
    </subcellularLocation>
</comment>
<dbReference type="InterPro" id="IPR005565">
    <property type="entry name" value="Hemolysn_activator_HlyB_C"/>
</dbReference>
<gene>
    <name evidence="11" type="ORF">KIF53_18660</name>
</gene>
<keyword evidence="7" id="KW-0472">Membrane</keyword>
<evidence type="ECO:0000256" key="4">
    <source>
        <dbReference type="ARBA" id="ARBA00022452"/>
    </source>
</evidence>
<evidence type="ECO:0000256" key="8">
    <source>
        <dbReference type="ARBA" id="ARBA00023237"/>
    </source>
</evidence>
<keyword evidence="8" id="KW-0998">Cell outer membrane</keyword>
<dbReference type="EMBL" id="JAHDTB010000021">
    <property type="protein sequence ID" value="MBW8289664.1"/>
    <property type="molecule type" value="Genomic_DNA"/>
</dbReference>
<evidence type="ECO:0000313" key="12">
    <source>
        <dbReference type="Proteomes" id="UP000711178"/>
    </source>
</evidence>
<dbReference type="InterPro" id="IPR034746">
    <property type="entry name" value="POTRA"/>
</dbReference>
<evidence type="ECO:0000256" key="2">
    <source>
        <dbReference type="ARBA" id="ARBA00009055"/>
    </source>
</evidence>
<evidence type="ECO:0000313" key="11">
    <source>
        <dbReference type="EMBL" id="MBW8289664.1"/>
    </source>
</evidence>
<keyword evidence="4" id="KW-1134">Transmembrane beta strand</keyword>
<feature type="chain" id="PRO_5046859156" evidence="9">
    <location>
        <begin position="21"/>
        <end position="558"/>
    </location>
</feature>
<reference evidence="11 12" key="1">
    <citation type="submission" date="2021-05" db="EMBL/GenBank/DDBJ databases">
        <title>Draft Whole Genome Sequencing Of Biosensor Chromobacterium violaceum Strain CV026 Reveals A Regulatory RNA In Chromobacterium violaceum Phenotype Regulatory Network.</title>
        <authorList>
            <person name="Hong K.W."/>
            <person name="Chan K.G."/>
            <person name="Chang C.-Y."/>
        </authorList>
    </citation>
    <scope>NUCLEOTIDE SEQUENCE [LARGE SCALE GENOMIC DNA]</scope>
    <source>
        <strain evidence="11 12">ATCC 31532</strain>
    </source>
</reference>
<dbReference type="InterPro" id="IPR027282">
    <property type="entry name" value="TPS"/>
</dbReference>
<evidence type="ECO:0000259" key="10">
    <source>
        <dbReference type="PROSITE" id="PS51779"/>
    </source>
</evidence>
<dbReference type="Pfam" id="PF17287">
    <property type="entry name" value="POTRA_3"/>
    <property type="match status" value="1"/>
</dbReference>
<evidence type="ECO:0000256" key="3">
    <source>
        <dbReference type="ARBA" id="ARBA00022448"/>
    </source>
</evidence>
<organism evidence="11 12">
    <name type="scientific">Chromobacterium subtsugae</name>
    <dbReference type="NCBI Taxonomy" id="251747"/>
    <lineage>
        <taxon>Bacteria</taxon>
        <taxon>Pseudomonadati</taxon>
        <taxon>Pseudomonadota</taxon>
        <taxon>Betaproteobacteria</taxon>
        <taxon>Neisseriales</taxon>
        <taxon>Chromobacteriaceae</taxon>
        <taxon>Chromobacterium</taxon>
    </lineage>
</organism>
<evidence type="ECO:0000256" key="6">
    <source>
        <dbReference type="ARBA" id="ARBA00022927"/>
    </source>
</evidence>
<dbReference type="Pfam" id="PF03865">
    <property type="entry name" value="ShlB"/>
    <property type="match status" value="1"/>
</dbReference>
<dbReference type="GeneID" id="89686549"/>
<keyword evidence="12" id="KW-1185">Reference proteome</keyword>
<dbReference type="Gene3D" id="2.40.160.50">
    <property type="entry name" value="membrane protein fhac: a member of the omp85/tpsb transporter family"/>
    <property type="match status" value="1"/>
</dbReference>
<feature type="signal peptide" evidence="9">
    <location>
        <begin position="1"/>
        <end position="20"/>
    </location>
</feature>
<comment type="caution">
    <text evidence="11">The sequence shown here is derived from an EMBL/GenBank/DDBJ whole genome shotgun (WGS) entry which is preliminary data.</text>
</comment>
<comment type="similarity">
    <text evidence="2">Belongs to the TPS (TC 1.B.20) family.</text>
</comment>
<dbReference type="Proteomes" id="UP000711178">
    <property type="component" value="Unassembled WGS sequence"/>
</dbReference>